<organism evidence="2 3">
    <name type="scientific">Lasiosphaeris hirsuta</name>
    <dbReference type="NCBI Taxonomy" id="260670"/>
    <lineage>
        <taxon>Eukaryota</taxon>
        <taxon>Fungi</taxon>
        <taxon>Dikarya</taxon>
        <taxon>Ascomycota</taxon>
        <taxon>Pezizomycotina</taxon>
        <taxon>Sordariomycetes</taxon>
        <taxon>Sordariomycetidae</taxon>
        <taxon>Sordariales</taxon>
        <taxon>Lasiosphaeriaceae</taxon>
        <taxon>Lasiosphaeris</taxon>
    </lineage>
</organism>
<evidence type="ECO:0000313" key="3">
    <source>
        <dbReference type="Proteomes" id="UP001172102"/>
    </source>
</evidence>
<keyword evidence="1" id="KW-0472">Membrane</keyword>
<dbReference type="EMBL" id="JAUKUA010000003">
    <property type="protein sequence ID" value="KAK0720867.1"/>
    <property type="molecule type" value="Genomic_DNA"/>
</dbReference>
<feature type="transmembrane region" description="Helical" evidence="1">
    <location>
        <begin position="35"/>
        <end position="54"/>
    </location>
</feature>
<feature type="transmembrane region" description="Helical" evidence="1">
    <location>
        <begin position="92"/>
        <end position="112"/>
    </location>
</feature>
<evidence type="ECO:0000313" key="2">
    <source>
        <dbReference type="EMBL" id="KAK0720867.1"/>
    </source>
</evidence>
<name>A0AA40ARY4_9PEZI</name>
<reference evidence="2" key="1">
    <citation type="submission" date="2023-06" db="EMBL/GenBank/DDBJ databases">
        <title>Genome-scale phylogeny and comparative genomics of the fungal order Sordariales.</title>
        <authorList>
            <consortium name="Lawrence Berkeley National Laboratory"/>
            <person name="Hensen N."/>
            <person name="Bonometti L."/>
            <person name="Westerberg I."/>
            <person name="Brannstrom I.O."/>
            <person name="Guillou S."/>
            <person name="Cros-Aarteil S."/>
            <person name="Calhoun S."/>
            <person name="Haridas S."/>
            <person name="Kuo A."/>
            <person name="Mondo S."/>
            <person name="Pangilinan J."/>
            <person name="Riley R."/>
            <person name="Labutti K."/>
            <person name="Andreopoulos B."/>
            <person name="Lipzen A."/>
            <person name="Chen C."/>
            <person name="Yanf M."/>
            <person name="Daum C."/>
            <person name="Ng V."/>
            <person name="Clum A."/>
            <person name="Steindorff A."/>
            <person name="Ohm R."/>
            <person name="Martin F."/>
            <person name="Silar P."/>
            <person name="Natvig D."/>
            <person name="Lalanne C."/>
            <person name="Gautier V."/>
            <person name="Ament-Velasquez S.L."/>
            <person name="Kruys A."/>
            <person name="Hutchinson M.I."/>
            <person name="Powell A.J."/>
            <person name="Barry K."/>
            <person name="Miller A.N."/>
            <person name="Grigoriev I.V."/>
            <person name="Debuchy R."/>
            <person name="Gladieux P."/>
            <person name="Thoren M.H."/>
            <person name="Johannesson H."/>
        </authorList>
    </citation>
    <scope>NUCLEOTIDE SEQUENCE</scope>
    <source>
        <strain evidence="2">SMH4607-1</strain>
    </source>
</reference>
<gene>
    <name evidence="2" type="ORF">B0H67DRAFT_206194</name>
</gene>
<comment type="caution">
    <text evidence="2">The sequence shown here is derived from an EMBL/GenBank/DDBJ whole genome shotgun (WGS) entry which is preliminary data.</text>
</comment>
<proteinExistence type="predicted"/>
<evidence type="ECO:0000256" key="1">
    <source>
        <dbReference type="SAM" id="Phobius"/>
    </source>
</evidence>
<keyword evidence="3" id="KW-1185">Reference proteome</keyword>
<keyword evidence="1" id="KW-0812">Transmembrane</keyword>
<keyword evidence="1" id="KW-1133">Transmembrane helix</keyword>
<feature type="transmembrane region" description="Helical" evidence="1">
    <location>
        <begin position="66"/>
        <end position="86"/>
    </location>
</feature>
<accession>A0AA40ARY4</accession>
<feature type="transmembrane region" description="Helical" evidence="1">
    <location>
        <begin position="124"/>
        <end position="153"/>
    </location>
</feature>
<sequence length="155" mass="16972">MLRGSNTPKLLKHQISMLLLVVKILNPPNLSSLPIITLIVNIYLVTIIFPTIPLNFIPHTVEPMNAIIIIITTTFTPVLVIIPLVLPFSFLLPTPLLLFIAIAIISVINVLFRIYRSFFRGGKIALCLEAGCGFGLGLNCIVPTLLATIQAVLFS</sequence>
<protein>
    <submittedName>
        <fullName evidence="2">Uncharacterized protein</fullName>
    </submittedName>
</protein>
<dbReference type="AlphaFoldDB" id="A0AA40ARY4"/>
<dbReference type="Proteomes" id="UP001172102">
    <property type="component" value="Unassembled WGS sequence"/>
</dbReference>